<evidence type="ECO:0000259" key="4">
    <source>
        <dbReference type="Pfam" id="PF13359"/>
    </source>
</evidence>
<evidence type="ECO:0000313" key="6">
    <source>
        <dbReference type="Proteomes" id="UP000231154"/>
    </source>
</evidence>
<keyword evidence="2" id="KW-0479">Metal-binding</keyword>
<evidence type="ECO:0000256" key="1">
    <source>
        <dbReference type="ARBA" id="ARBA00001968"/>
    </source>
</evidence>
<dbReference type="GO" id="GO:0046872">
    <property type="term" value="F:metal ion binding"/>
    <property type="evidence" value="ECO:0007669"/>
    <property type="project" value="UniProtKB-KW"/>
</dbReference>
<evidence type="ECO:0000256" key="3">
    <source>
        <dbReference type="SAM" id="MobiDB-lite"/>
    </source>
</evidence>
<feature type="domain" description="DDE Tnp4" evidence="4">
    <location>
        <begin position="142"/>
        <end position="298"/>
    </location>
</feature>
<dbReference type="Proteomes" id="UP000231154">
    <property type="component" value="Unassembled WGS sequence"/>
</dbReference>
<dbReference type="Pfam" id="PF13359">
    <property type="entry name" value="DDE_Tnp_4"/>
    <property type="match status" value="1"/>
</dbReference>
<comment type="caution">
    <text evidence="5">The sequence shown here is derived from an EMBL/GenBank/DDBJ whole genome shotgun (WGS) entry which is preliminary data.</text>
</comment>
<name>A0A2H0PZJ8_9BACT</name>
<sequence>MFTFDKLSKRPRLFQRMTGLTLEEFICLLDKFRSSWQIFVQDEFLSKERIRVFGGGRHSRLLSLEDKLLFILIYTRIYPLMIVQGVFFGFEDSRACEWTKRLLPVLDRACGFSHVRPRRESGRSIEEILKEFPELKEFGITLDGVERAKRRPKNPEKLKSEYSGKKKRHTKKNVIVASPKNRFVLFLSHTRDGTTHDKRLIAEENLKCNDPTISACTDSGFQGLKIGNMKAVTPKKNTKFHKLSDSDKEQNKAISSVRVVAEHAIAGVKINRSVQDVYRNMTEGMDDLLMSVACGLHNLRVVHRQGF</sequence>
<organism evidence="5 6">
    <name type="scientific">Candidatus Berkelbacteria bacterium CG11_big_fil_rev_8_21_14_0_20_42_15</name>
    <dbReference type="NCBI Taxonomy" id="1974517"/>
    <lineage>
        <taxon>Bacteria</taxon>
        <taxon>Candidatus Berkelbacteria</taxon>
    </lineage>
</organism>
<proteinExistence type="predicted"/>
<dbReference type="AlphaFoldDB" id="A0A2H0PZJ8"/>
<dbReference type="EMBL" id="PCXF01000075">
    <property type="protein sequence ID" value="PIR27114.1"/>
    <property type="molecule type" value="Genomic_DNA"/>
</dbReference>
<feature type="compositionally biased region" description="Basic and acidic residues" evidence="3">
    <location>
        <begin position="153"/>
        <end position="164"/>
    </location>
</feature>
<comment type="cofactor">
    <cofactor evidence="1">
        <name>a divalent metal cation</name>
        <dbReference type="ChEBI" id="CHEBI:60240"/>
    </cofactor>
</comment>
<feature type="region of interest" description="Disordered" evidence="3">
    <location>
        <begin position="146"/>
        <end position="170"/>
    </location>
</feature>
<dbReference type="InterPro" id="IPR027806">
    <property type="entry name" value="HARBI1_dom"/>
</dbReference>
<reference evidence="5 6" key="1">
    <citation type="submission" date="2017-09" db="EMBL/GenBank/DDBJ databases">
        <title>Depth-based differentiation of microbial function through sediment-hosted aquifers and enrichment of novel symbionts in the deep terrestrial subsurface.</title>
        <authorList>
            <person name="Probst A.J."/>
            <person name="Ladd B."/>
            <person name="Jarett J.K."/>
            <person name="Geller-Mcgrath D.E."/>
            <person name="Sieber C.M."/>
            <person name="Emerson J.B."/>
            <person name="Anantharaman K."/>
            <person name="Thomas B.C."/>
            <person name="Malmstrom R."/>
            <person name="Stieglmeier M."/>
            <person name="Klingl A."/>
            <person name="Woyke T."/>
            <person name="Ryan C.M."/>
            <person name="Banfield J.F."/>
        </authorList>
    </citation>
    <scope>NUCLEOTIDE SEQUENCE [LARGE SCALE GENOMIC DNA]</scope>
    <source>
        <strain evidence="5">CG11_big_fil_rev_8_21_14_0_20_42_15</strain>
    </source>
</reference>
<protein>
    <submittedName>
        <fullName evidence="5">Transposase</fullName>
    </submittedName>
</protein>
<evidence type="ECO:0000256" key="2">
    <source>
        <dbReference type="ARBA" id="ARBA00022723"/>
    </source>
</evidence>
<accession>A0A2H0PZJ8</accession>
<gene>
    <name evidence="5" type="ORF">COV40_02670</name>
</gene>
<evidence type="ECO:0000313" key="5">
    <source>
        <dbReference type="EMBL" id="PIR27114.1"/>
    </source>
</evidence>